<evidence type="ECO:0000313" key="2">
    <source>
        <dbReference type="EMBL" id="OAJ40425.1"/>
    </source>
</evidence>
<feature type="compositionally biased region" description="Polar residues" evidence="1">
    <location>
        <begin position="77"/>
        <end position="90"/>
    </location>
</feature>
<protein>
    <submittedName>
        <fullName evidence="2">Uncharacterized protein</fullName>
    </submittedName>
</protein>
<dbReference type="STRING" id="403673.A0A177WL46"/>
<sequence length="225" mass="25595">MPEDVQKAFISIHSVIEDAVQTIRFQSENSLALIRALKQSNQFLTKKAIEYQHKYREIARQLSQATLEIQQMRQLLQKTRPPQSTYTSNPIAHRPATASSSKSPISSRLSLKPDSRSSGLNTIQPLAMNPNTFEAAAAEEKLAQQHKNRQQMTRQYYAAASTPHFQPSRVIQRPSTGVMRVTMPRPTSSRSTIEHTLEDQMNRKNRVLAPSKSMSSFSQLRFMKK</sequence>
<evidence type="ECO:0000256" key="1">
    <source>
        <dbReference type="SAM" id="MobiDB-lite"/>
    </source>
</evidence>
<organism evidence="2 3">
    <name type="scientific">Batrachochytrium dendrobatidis (strain JEL423)</name>
    <dbReference type="NCBI Taxonomy" id="403673"/>
    <lineage>
        <taxon>Eukaryota</taxon>
        <taxon>Fungi</taxon>
        <taxon>Fungi incertae sedis</taxon>
        <taxon>Chytridiomycota</taxon>
        <taxon>Chytridiomycota incertae sedis</taxon>
        <taxon>Chytridiomycetes</taxon>
        <taxon>Rhizophydiales</taxon>
        <taxon>Rhizophydiales incertae sedis</taxon>
        <taxon>Batrachochytrium</taxon>
    </lineage>
</organism>
<dbReference type="Proteomes" id="UP000077115">
    <property type="component" value="Unassembled WGS sequence"/>
</dbReference>
<evidence type="ECO:0000313" key="3">
    <source>
        <dbReference type="Proteomes" id="UP000077115"/>
    </source>
</evidence>
<feature type="compositionally biased region" description="Low complexity" evidence="1">
    <location>
        <begin position="99"/>
        <end position="112"/>
    </location>
</feature>
<name>A0A177WL46_BATDL</name>
<feature type="region of interest" description="Disordered" evidence="1">
    <location>
        <begin position="77"/>
        <end position="125"/>
    </location>
</feature>
<accession>A0A177WL46</accession>
<gene>
    <name evidence="2" type="ORF">BDEG_24163</name>
</gene>
<dbReference type="AlphaFoldDB" id="A0A177WL46"/>
<proteinExistence type="predicted"/>
<dbReference type="EMBL" id="DS022304">
    <property type="protein sequence ID" value="OAJ40425.1"/>
    <property type="molecule type" value="Genomic_DNA"/>
</dbReference>
<reference evidence="2 3" key="2">
    <citation type="submission" date="2016-05" db="EMBL/GenBank/DDBJ databases">
        <title>Lineage-specific infection strategies underlie the spectrum of fungal disease in amphibians.</title>
        <authorList>
            <person name="Cuomo C.A."/>
            <person name="Farrer R.A."/>
            <person name="James T."/>
            <person name="Longcore J."/>
            <person name="Birren B."/>
        </authorList>
    </citation>
    <scope>NUCLEOTIDE SEQUENCE [LARGE SCALE GENOMIC DNA]</scope>
    <source>
        <strain evidence="2 3">JEL423</strain>
    </source>
</reference>
<feature type="compositionally biased region" description="Polar residues" evidence="1">
    <location>
        <begin position="116"/>
        <end position="125"/>
    </location>
</feature>
<dbReference type="VEuPathDB" id="FungiDB:BDEG_24163"/>
<reference evidence="2 3" key="1">
    <citation type="submission" date="2006-10" db="EMBL/GenBank/DDBJ databases">
        <title>The Genome Sequence of Batrachochytrium dendrobatidis JEL423.</title>
        <authorList>
            <consortium name="The Broad Institute Genome Sequencing Platform"/>
            <person name="Birren B."/>
            <person name="Lander E."/>
            <person name="Galagan J."/>
            <person name="Cuomo C."/>
            <person name="Devon K."/>
            <person name="Jaffe D."/>
            <person name="Butler J."/>
            <person name="Alvarez P."/>
            <person name="Gnerre S."/>
            <person name="Grabherr M."/>
            <person name="Kleber M."/>
            <person name="Mauceli E."/>
            <person name="Brockman W."/>
            <person name="Young S."/>
            <person name="LaButti K."/>
            <person name="Sykes S."/>
            <person name="DeCaprio D."/>
            <person name="Crawford M."/>
            <person name="Koehrsen M."/>
            <person name="Engels R."/>
            <person name="Montgomery P."/>
            <person name="Pearson M."/>
            <person name="Howarth C."/>
            <person name="Larson L."/>
            <person name="White J."/>
            <person name="O'Leary S."/>
            <person name="Kodira C."/>
            <person name="Zeng Q."/>
            <person name="Yandava C."/>
            <person name="Alvarado L."/>
            <person name="Longcore J."/>
            <person name="James T."/>
        </authorList>
    </citation>
    <scope>NUCLEOTIDE SEQUENCE [LARGE SCALE GENOMIC DNA]</scope>
    <source>
        <strain evidence="2 3">JEL423</strain>
    </source>
</reference>